<feature type="region of interest" description="Disordered" evidence="1">
    <location>
        <begin position="137"/>
        <end position="163"/>
    </location>
</feature>
<dbReference type="Pfam" id="PF04480">
    <property type="entry name" value="DUF559"/>
    <property type="match status" value="1"/>
</dbReference>
<dbReference type="SUPFAM" id="SSF52980">
    <property type="entry name" value="Restriction endonuclease-like"/>
    <property type="match status" value="1"/>
</dbReference>
<dbReference type="AlphaFoldDB" id="A0A1M7UXN4"/>
<dbReference type="GO" id="GO:0004519">
    <property type="term" value="F:endonuclease activity"/>
    <property type="evidence" value="ECO:0007669"/>
    <property type="project" value="UniProtKB-KW"/>
</dbReference>
<sequence length="163" mass="18322">MISHSTFPSPPAGEGAERQRREAGEGARSLTTTARKLRSQMTDAERKLWFALKDRRFQSFKFRRQVPIGPYVADFLSYGSRLVVEVDGGQHADSVRDMKRDHWLAENDFRVVRFWNNEVLSNLEGVLTVLAAELANTPHPASRSRSTPPSPAWGEGKKAEGAR</sequence>
<dbReference type="InterPro" id="IPR007569">
    <property type="entry name" value="DUF559"/>
</dbReference>
<dbReference type="CDD" id="cd01038">
    <property type="entry name" value="Endonuclease_DUF559"/>
    <property type="match status" value="1"/>
</dbReference>
<dbReference type="PANTHER" id="PTHR38590">
    <property type="entry name" value="BLL0828 PROTEIN"/>
    <property type="match status" value="1"/>
</dbReference>
<name>A0A1M7UXN4_9BRAD</name>
<dbReference type="EMBL" id="LT670849">
    <property type="protein sequence ID" value="SHN87738.1"/>
    <property type="molecule type" value="Genomic_DNA"/>
</dbReference>
<accession>A0A1M7UXN4</accession>
<evidence type="ECO:0000256" key="1">
    <source>
        <dbReference type="SAM" id="MobiDB-lite"/>
    </source>
</evidence>
<evidence type="ECO:0000313" key="3">
    <source>
        <dbReference type="EMBL" id="SHN87738.1"/>
    </source>
</evidence>
<organism evidence="3 4">
    <name type="scientific">Bradyrhizobium erythrophlei</name>
    <dbReference type="NCBI Taxonomy" id="1437360"/>
    <lineage>
        <taxon>Bacteria</taxon>
        <taxon>Pseudomonadati</taxon>
        <taxon>Pseudomonadota</taxon>
        <taxon>Alphaproteobacteria</taxon>
        <taxon>Hyphomicrobiales</taxon>
        <taxon>Nitrobacteraceae</taxon>
        <taxon>Bradyrhizobium</taxon>
    </lineage>
</organism>
<keyword evidence="3" id="KW-0255">Endonuclease</keyword>
<proteinExistence type="predicted"/>
<evidence type="ECO:0000259" key="2">
    <source>
        <dbReference type="Pfam" id="PF04480"/>
    </source>
</evidence>
<feature type="region of interest" description="Disordered" evidence="1">
    <location>
        <begin position="1"/>
        <end position="37"/>
    </location>
</feature>
<feature type="compositionally biased region" description="Low complexity" evidence="1">
    <location>
        <begin position="137"/>
        <end position="147"/>
    </location>
</feature>
<keyword evidence="3" id="KW-0378">Hydrolase</keyword>
<keyword evidence="3" id="KW-0540">Nuclease</keyword>
<evidence type="ECO:0000313" key="4">
    <source>
        <dbReference type="Proteomes" id="UP000184096"/>
    </source>
</evidence>
<feature type="domain" description="DUF559" evidence="2">
    <location>
        <begin position="30"/>
        <end position="133"/>
    </location>
</feature>
<dbReference type="OrthoDB" id="9798754at2"/>
<reference evidence="4" key="1">
    <citation type="submission" date="2016-11" db="EMBL/GenBank/DDBJ databases">
        <authorList>
            <person name="Varghese N."/>
            <person name="Submissions S."/>
        </authorList>
    </citation>
    <scope>NUCLEOTIDE SEQUENCE [LARGE SCALE GENOMIC DNA]</scope>
    <source>
        <strain evidence="4">GAS401</strain>
    </source>
</reference>
<dbReference type="PANTHER" id="PTHR38590:SF1">
    <property type="entry name" value="BLL0828 PROTEIN"/>
    <property type="match status" value="1"/>
</dbReference>
<gene>
    <name evidence="3" type="ORF">SAMN05444170_7336</name>
</gene>
<keyword evidence="4" id="KW-1185">Reference proteome</keyword>
<dbReference type="InterPro" id="IPR011335">
    <property type="entry name" value="Restrct_endonuc-II-like"/>
</dbReference>
<feature type="compositionally biased region" description="Basic and acidic residues" evidence="1">
    <location>
        <begin position="15"/>
        <end position="25"/>
    </location>
</feature>
<protein>
    <submittedName>
        <fullName evidence="3">Very-short-patch-repair endonuclease</fullName>
    </submittedName>
</protein>
<dbReference type="InterPro" id="IPR047216">
    <property type="entry name" value="Endonuclease_DUF559_bact"/>
</dbReference>
<dbReference type="Gene3D" id="3.40.960.10">
    <property type="entry name" value="VSR Endonuclease"/>
    <property type="match status" value="1"/>
</dbReference>
<dbReference type="Proteomes" id="UP000184096">
    <property type="component" value="Chromosome I"/>
</dbReference>